<dbReference type="PANTHER" id="PTHR43818:SF11">
    <property type="entry name" value="BCDNA.GH03377"/>
    <property type="match status" value="1"/>
</dbReference>
<keyword evidence="4" id="KW-1185">Reference proteome</keyword>
<dbReference type="Proteomes" id="UP001595778">
    <property type="component" value="Unassembled WGS sequence"/>
</dbReference>
<dbReference type="RefSeq" id="WP_376976629.1">
    <property type="nucleotide sequence ID" value="NZ_JBHSDQ010000001.1"/>
</dbReference>
<proteinExistence type="predicted"/>
<protein>
    <submittedName>
        <fullName evidence="3">Gfo/Idh/MocA family protein</fullName>
    </submittedName>
</protein>
<dbReference type="Pfam" id="PF01408">
    <property type="entry name" value="GFO_IDH_MocA"/>
    <property type="match status" value="1"/>
</dbReference>
<dbReference type="Gene3D" id="3.30.360.10">
    <property type="entry name" value="Dihydrodipicolinate Reductase, domain 2"/>
    <property type="match status" value="1"/>
</dbReference>
<evidence type="ECO:0000313" key="3">
    <source>
        <dbReference type="EMBL" id="MFC4395475.1"/>
    </source>
</evidence>
<dbReference type="InterPro" id="IPR000683">
    <property type="entry name" value="Gfo/Idh/MocA-like_OxRdtase_N"/>
</dbReference>
<evidence type="ECO:0000313" key="4">
    <source>
        <dbReference type="Proteomes" id="UP001595778"/>
    </source>
</evidence>
<name>A0ABV8WHA3_9MICC</name>
<accession>A0ABV8WHA3</accession>
<evidence type="ECO:0000259" key="2">
    <source>
        <dbReference type="Pfam" id="PF01408"/>
    </source>
</evidence>
<dbReference type="SUPFAM" id="SSF51735">
    <property type="entry name" value="NAD(P)-binding Rossmann-fold domains"/>
    <property type="match status" value="1"/>
</dbReference>
<sequence length="400" mass="44117">MTFSIGIVGAGQFGSQFAHLFNLHPGVKAVYVVDERAERAAEAVDRYHLAGQEADFDALLASDVDAVAIFTQRWTHGPLVERSLRAGKHVYSAVPMAVSEEEIARIIDAVRDTGLVYMMGETSYYNPATVYAREQHAAGKFGRIFYSEGDYVHDMDLGFYDAYQYSGGERWKETASYPPMLYPTHAIGGVLGAIPSHAVSVSCIGVRDQRNDGVFDKDVSMFGNDFSNATALFELNDGGAMRTNEMRRVGYPSHIRESRFRFFGTEASFEQLAKVTVWQDKQNVHDISEQMETRPSIPLDDPSLANVAPELRDAFVSGLSPVHDAERLPAEFLGAPNGHEGSHHFLVDDFVTAVNNRTLPPVNAWAAARFTLPGIVAHESARQNGARLPIRDFGDAPANW</sequence>
<dbReference type="Gene3D" id="3.40.50.720">
    <property type="entry name" value="NAD(P)-binding Rossmann-like Domain"/>
    <property type="match status" value="1"/>
</dbReference>
<dbReference type="PANTHER" id="PTHR43818">
    <property type="entry name" value="BCDNA.GH03377"/>
    <property type="match status" value="1"/>
</dbReference>
<comment type="caution">
    <text evidence="3">The sequence shown here is derived from an EMBL/GenBank/DDBJ whole genome shotgun (WGS) entry which is preliminary data.</text>
</comment>
<dbReference type="InterPro" id="IPR036291">
    <property type="entry name" value="NAD(P)-bd_dom_sf"/>
</dbReference>
<keyword evidence="1" id="KW-0560">Oxidoreductase</keyword>
<organism evidence="3 4">
    <name type="scientific">Arthrobacter sedimenti</name>
    <dbReference type="NCBI Taxonomy" id="2694931"/>
    <lineage>
        <taxon>Bacteria</taxon>
        <taxon>Bacillati</taxon>
        <taxon>Actinomycetota</taxon>
        <taxon>Actinomycetes</taxon>
        <taxon>Micrococcales</taxon>
        <taxon>Micrococcaceae</taxon>
        <taxon>Arthrobacter</taxon>
    </lineage>
</organism>
<evidence type="ECO:0000256" key="1">
    <source>
        <dbReference type="ARBA" id="ARBA00023002"/>
    </source>
</evidence>
<feature type="domain" description="Gfo/Idh/MocA-like oxidoreductase N-terminal" evidence="2">
    <location>
        <begin position="3"/>
        <end position="120"/>
    </location>
</feature>
<gene>
    <name evidence="3" type="ORF">ACFO0G_05170</name>
</gene>
<dbReference type="SUPFAM" id="SSF55347">
    <property type="entry name" value="Glyceraldehyde-3-phosphate dehydrogenase-like, C-terminal domain"/>
    <property type="match status" value="1"/>
</dbReference>
<reference evidence="4" key="1">
    <citation type="journal article" date="2019" name="Int. J. Syst. Evol. Microbiol.">
        <title>The Global Catalogue of Microorganisms (GCM) 10K type strain sequencing project: providing services to taxonomists for standard genome sequencing and annotation.</title>
        <authorList>
            <consortium name="The Broad Institute Genomics Platform"/>
            <consortium name="The Broad Institute Genome Sequencing Center for Infectious Disease"/>
            <person name="Wu L."/>
            <person name="Ma J."/>
        </authorList>
    </citation>
    <scope>NUCLEOTIDE SEQUENCE [LARGE SCALE GENOMIC DNA]</scope>
    <source>
        <strain evidence="4">PJ61</strain>
    </source>
</reference>
<dbReference type="EMBL" id="JBHSDQ010000001">
    <property type="protein sequence ID" value="MFC4395475.1"/>
    <property type="molecule type" value="Genomic_DNA"/>
</dbReference>
<dbReference type="InterPro" id="IPR050463">
    <property type="entry name" value="Gfo/Idh/MocA_oxidrdct_glycsds"/>
</dbReference>